<dbReference type="EMBL" id="JAJPDJ010000074">
    <property type="protein sequence ID" value="MCD7139639.1"/>
    <property type="molecule type" value="Genomic_DNA"/>
</dbReference>
<keyword evidence="5 7" id="KW-0786">Thiamine pyrophosphate</keyword>
<organism evidence="11 12">
    <name type="scientific">Limosilactobacillus balticus</name>
    <dbReference type="NCBI Taxonomy" id="2759747"/>
    <lineage>
        <taxon>Bacteria</taxon>
        <taxon>Bacillati</taxon>
        <taxon>Bacillota</taxon>
        <taxon>Bacilli</taxon>
        <taxon>Lactobacillales</taxon>
        <taxon>Lactobacillaceae</taxon>
        <taxon>Limosilactobacillus</taxon>
    </lineage>
</organism>
<dbReference type="SUPFAM" id="SSF52467">
    <property type="entry name" value="DHS-like NAD/FAD-binding domain"/>
    <property type="match status" value="1"/>
</dbReference>
<evidence type="ECO:0000259" key="8">
    <source>
        <dbReference type="Pfam" id="PF00205"/>
    </source>
</evidence>
<dbReference type="Gene3D" id="3.40.50.970">
    <property type="match status" value="2"/>
</dbReference>
<dbReference type="NCBIfam" id="NF006721">
    <property type="entry name" value="PRK09259.1"/>
    <property type="match status" value="1"/>
</dbReference>
<dbReference type="CDD" id="cd02004">
    <property type="entry name" value="TPP_BZL_OCoD_HPCL"/>
    <property type="match status" value="1"/>
</dbReference>
<dbReference type="GO" id="GO:0008949">
    <property type="term" value="F:oxalyl-CoA decarboxylase activity"/>
    <property type="evidence" value="ECO:0007669"/>
    <property type="project" value="UniProtKB-EC"/>
</dbReference>
<evidence type="ECO:0000256" key="4">
    <source>
        <dbReference type="ARBA" id="ARBA00022842"/>
    </source>
</evidence>
<dbReference type="CDD" id="cd07035">
    <property type="entry name" value="TPP_PYR_POX_like"/>
    <property type="match status" value="1"/>
</dbReference>
<dbReference type="Pfam" id="PF02775">
    <property type="entry name" value="TPP_enzyme_C"/>
    <property type="match status" value="1"/>
</dbReference>
<evidence type="ECO:0000259" key="9">
    <source>
        <dbReference type="Pfam" id="PF02775"/>
    </source>
</evidence>
<dbReference type="InterPro" id="IPR029061">
    <property type="entry name" value="THDP-binding"/>
</dbReference>
<dbReference type="SUPFAM" id="SSF52518">
    <property type="entry name" value="Thiamin diphosphate-binding fold (THDP-binding)"/>
    <property type="match status" value="2"/>
</dbReference>
<evidence type="ECO:0000256" key="6">
    <source>
        <dbReference type="ARBA" id="ARBA00023239"/>
    </source>
</evidence>
<dbReference type="InterPro" id="IPR012001">
    <property type="entry name" value="Thiamin_PyroP_enz_TPP-bd_dom"/>
</dbReference>
<dbReference type="Proteomes" id="UP001200032">
    <property type="component" value="Unassembled WGS sequence"/>
</dbReference>
<evidence type="ECO:0000313" key="12">
    <source>
        <dbReference type="Proteomes" id="UP001200032"/>
    </source>
</evidence>
<proteinExistence type="inferred from homology"/>
<protein>
    <submittedName>
        <fullName evidence="11">Oxalyl-CoA decarboxylase</fullName>
        <ecNumber evidence="11">4.1.1.8</ecNumber>
    </submittedName>
</protein>
<dbReference type="PANTHER" id="PTHR43710">
    <property type="entry name" value="2-HYDROXYACYL-COA LYASE"/>
    <property type="match status" value="1"/>
</dbReference>
<dbReference type="EC" id="4.1.1.8" evidence="11"/>
<evidence type="ECO:0000256" key="5">
    <source>
        <dbReference type="ARBA" id="ARBA00023052"/>
    </source>
</evidence>
<name>A0ABS8RG35_9LACO</name>
<feature type="domain" description="Thiamine pyrophosphate enzyme central" evidence="8">
    <location>
        <begin position="199"/>
        <end position="328"/>
    </location>
</feature>
<comment type="similarity">
    <text evidence="2 7">Belongs to the TPP enzyme family.</text>
</comment>
<dbReference type="NCBIfam" id="TIGR03254">
    <property type="entry name" value="oxalate_oxc"/>
    <property type="match status" value="1"/>
</dbReference>
<gene>
    <name evidence="11" type="primary">oxc</name>
    <name evidence="11" type="ORF">LTY59_10560</name>
</gene>
<sequence length="574" mass="61846">MTENSLERTGASLLIKALQQNGINNIYGLVGIPVTDFARLAELRGMKYYGFRREDSAIDAAAAAGYLTQKPGVGLTVSAPGFLNGLTALAQATKNCFPLIMISGSSERHIIDLSQGDYEGLDQYNVAKPFCKKAYRVDRAEDIGLAVARAIRTAVSGRPGGVYLDLPADTISQEAPTADTGIYKLVDPAPKQEPSDEAVSRAVDIIKNAQKPLIILGKGAAYARTEDQVQKLVNETGIPFLPMSMAKGVVPDDNKYSAASARSLSLKNADVVILIGARLNWMLSYGDAPQFNPDAKFIQLDIDATQFDSSQKISAPLQGDLQSILAKLIPAIIKSGYHTSEEWLDQIAQDTAKNDAKFAERIAAGKTNPKFGYYGAIEPIAEYFKEHPDTYIVSEGANTLDIGRNMVGMQLPRHRLDTGTWGVMGVGMGYAIATAIETGKHVVALDGDSALGFDGMEMETICRYKLPITVVVINNGGIYNGVGQVVSNQLGPTTLDPTGRYDLIAKAFGGDNYFVSNYQEMKDTFAKAVESGRPNLINVQIDPSMGKESGHIGNLNPALNLKPLEEAERSNHND</sequence>
<comment type="cofactor">
    <cofactor evidence="1">
        <name>thiamine diphosphate</name>
        <dbReference type="ChEBI" id="CHEBI:58937"/>
    </cofactor>
</comment>
<dbReference type="RefSeq" id="WP_182588933.1">
    <property type="nucleotide sequence ID" value="NZ_JACIVH010000064.1"/>
</dbReference>
<dbReference type="InterPro" id="IPR012000">
    <property type="entry name" value="Thiamin_PyroP_enz_cen_dom"/>
</dbReference>
<accession>A0ABS8RG35</accession>
<dbReference type="Pfam" id="PF02776">
    <property type="entry name" value="TPP_enzyme_N"/>
    <property type="match status" value="1"/>
</dbReference>
<feature type="domain" description="Thiamine pyrophosphate enzyme TPP-binding" evidence="9">
    <location>
        <begin position="405"/>
        <end position="539"/>
    </location>
</feature>
<reference evidence="11 12" key="1">
    <citation type="submission" date="2021-12" db="EMBL/GenBank/DDBJ databases">
        <title>A phylogenomic analysis of Limosilactobacillus reuteri reveals ancient and stable evolutionary relationships with rodents and birds and zoonotic transmission to humans.</title>
        <authorList>
            <person name="Li F."/>
            <person name="Li X."/>
            <person name="Cheng C."/>
            <person name="Tollenaar S."/>
            <person name="Zhang J.S."/>
            <person name="Simpson D."/>
            <person name="Tasseva G."/>
            <person name="Perez-Munoz M.E."/>
            <person name="Frese S."/>
            <person name="Gaenzle M.G."/>
            <person name="Walter J."/>
            <person name="Zheng J."/>
        </authorList>
    </citation>
    <scope>NUCLEOTIDE SEQUENCE [LARGE SCALE GENOMIC DNA]</scope>
    <source>
        <strain evidence="11 12">WF-AF5-A</strain>
    </source>
</reference>
<dbReference type="InterPro" id="IPR011766">
    <property type="entry name" value="TPP_enzyme_TPP-bd"/>
</dbReference>
<evidence type="ECO:0000313" key="11">
    <source>
        <dbReference type="EMBL" id="MCD7139639.1"/>
    </source>
</evidence>
<evidence type="ECO:0000259" key="10">
    <source>
        <dbReference type="Pfam" id="PF02776"/>
    </source>
</evidence>
<keyword evidence="3" id="KW-0479">Metal-binding</keyword>
<dbReference type="InterPro" id="IPR029035">
    <property type="entry name" value="DHS-like_NAD/FAD-binding_dom"/>
</dbReference>
<evidence type="ECO:0000256" key="1">
    <source>
        <dbReference type="ARBA" id="ARBA00001964"/>
    </source>
</evidence>
<dbReference type="PANTHER" id="PTHR43710:SF2">
    <property type="entry name" value="2-HYDROXYACYL-COA LYASE 1"/>
    <property type="match status" value="1"/>
</dbReference>
<keyword evidence="12" id="KW-1185">Reference proteome</keyword>
<evidence type="ECO:0000256" key="3">
    <source>
        <dbReference type="ARBA" id="ARBA00022723"/>
    </source>
</evidence>
<feature type="domain" description="Thiamine pyrophosphate enzyme N-terminal TPP-binding" evidence="10">
    <location>
        <begin position="9"/>
        <end position="123"/>
    </location>
</feature>
<evidence type="ECO:0000256" key="2">
    <source>
        <dbReference type="ARBA" id="ARBA00007812"/>
    </source>
</evidence>
<dbReference type="InterPro" id="IPR017660">
    <property type="entry name" value="Oxalyl-CoA_decarboxylase"/>
</dbReference>
<evidence type="ECO:0000256" key="7">
    <source>
        <dbReference type="RuleBase" id="RU362132"/>
    </source>
</evidence>
<keyword evidence="4" id="KW-0460">Magnesium</keyword>
<dbReference type="InterPro" id="IPR045025">
    <property type="entry name" value="HACL1-like"/>
</dbReference>
<comment type="caution">
    <text evidence="11">The sequence shown here is derived from an EMBL/GenBank/DDBJ whole genome shotgun (WGS) entry which is preliminary data.</text>
</comment>
<dbReference type="Pfam" id="PF00205">
    <property type="entry name" value="TPP_enzyme_M"/>
    <property type="match status" value="1"/>
</dbReference>
<dbReference type="Gene3D" id="3.40.50.1220">
    <property type="entry name" value="TPP-binding domain"/>
    <property type="match status" value="1"/>
</dbReference>
<keyword evidence="6 11" id="KW-0456">Lyase</keyword>